<dbReference type="GO" id="GO:0016747">
    <property type="term" value="F:acyltransferase activity, transferring groups other than amino-acyl groups"/>
    <property type="evidence" value="ECO:0007669"/>
    <property type="project" value="InterPro"/>
</dbReference>
<dbReference type="RefSeq" id="WP_106724851.1">
    <property type="nucleotide sequence ID" value="NZ_PXYL01000007.1"/>
</dbReference>
<dbReference type="EMBL" id="PXYL01000007">
    <property type="protein sequence ID" value="PSJ59711.1"/>
    <property type="molecule type" value="Genomic_DNA"/>
</dbReference>
<dbReference type="InterPro" id="IPR000182">
    <property type="entry name" value="GNAT_dom"/>
</dbReference>
<proteinExistence type="predicted"/>
<dbReference type="OrthoDB" id="7843527at2"/>
<evidence type="ECO:0000313" key="2">
    <source>
        <dbReference type="EMBL" id="PSJ59711.1"/>
    </source>
</evidence>
<evidence type="ECO:0000259" key="1">
    <source>
        <dbReference type="PROSITE" id="PS51186"/>
    </source>
</evidence>
<dbReference type="Proteomes" id="UP000240653">
    <property type="component" value="Unassembled WGS sequence"/>
</dbReference>
<dbReference type="PROSITE" id="PS51186">
    <property type="entry name" value="GNAT"/>
    <property type="match status" value="1"/>
</dbReference>
<keyword evidence="2" id="KW-0808">Transferase</keyword>
<reference evidence="2 3" key="1">
    <citation type="submission" date="2018-03" db="EMBL/GenBank/DDBJ databases">
        <title>The draft genome of Mesorhizobium soli JCM 19897.</title>
        <authorList>
            <person name="Li L."/>
            <person name="Liu L."/>
            <person name="Liang L."/>
            <person name="Wang T."/>
            <person name="Zhang X."/>
        </authorList>
    </citation>
    <scope>NUCLEOTIDE SEQUENCE [LARGE SCALE GENOMIC DNA]</scope>
    <source>
        <strain evidence="2 3">JCM 19897</strain>
    </source>
</reference>
<dbReference type="InterPro" id="IPR016181">
    <property type="entry name" value="Acyl_CoA_acyltransferase"/>
</dbReference>
<organism evidence="2 3">
    <name type="scientific">Pseudaminobacter soli</name>
    <name type="common">ex Li et al. 2025</name>
    <dbReference type="NCBI Taxonomy" id="1295366"/>
    <lineage>
        <taxon>Bacteria</taxon>
        <taxon>Pseudomonadati</taxon>
        <taxon>Pseudomonadota</taxon>
        <taxon>Alphaproteobacteria</taxon>
        <taxon>Hyphomicrobiales</taxon>
        <taxon>Phyllobacteriaceae</taxon>
        <taxon>Pseudaminobacter</taxon>
    </lineage>
</organism>
<evidence type="ECO:0000313" key="3">
    <source>
        <dbReference type="Proteomes" id="UP000240653"/>
    </source>
</evidence>
<feature type="domain" description="N-acetyltransferase" evidence="1">
    <location>
        <begin position="13"/>
        <end position="183"/>
    </location>
</feature>
<sequence length="198" mass="22027">MQKSASPMAQLTGIIRQLRPSDLPRFRDHLLRLDVESRRDRFNGFADDSFVTAYADRCFAKGTTVIGYVEDDRVLGAAELHERPEIEEPTGEIAFSVERELQHRTIGGRLFERLIANARWLGYTRLLVTTHPQNQAMKALARKFNAALSFDAGETVGVIELDPPVPVFTKAASDPFVMARGARAGAPAMPPAVFFMHS</sequence>
<dbReference type="Gene3D" id="3.40.630.30">
    <property type="match status" value="1"/>
</dbReference>
<protein>
    <submittedName>
        <fullName evidence="2">GNAT family N-acetyltransferase</fullName>
    </submittedName>
</protein>
<comment type="caution">
    <text evidence="2">The sequence shown here is derived from an EMBL/GenBank/DDBJ whole genome shotgun (WGS) entry which is preliminary data.</text>
</comment>
<name>A0A2P7SBH9_9HYPH</name>
<keyword evidence="3" id="KW-1185">Reference proteome</keyword>
<dbReference type="AlphaFoldDB" id="A0A2P7SBH9"/>
<dbReference type="Pfam" id="PF00583">
    <property type="entry name" value="Acetyltransf_1"/>
    <property type="match status" value="1"/>
</dbReference>
<accession>A0A2P7SBH9</accession>
<dbReference type="SUPFAM" id="SSF55729">
    <property type="entry name" value="Acyl-CoA N-acyltransferases (Nat)"/>
    <property type="match status" value="1"/>
</dbReference>
<gene>
    <name evidence="2" type="ORF">C7I85_15245</name>
</gene>